<evidence type="ECO:0000256" key="3">
    <source>
        <dbReference type="ARBA" id="ARBA00022679"/>
    </source>
</evidence>
<dbReference type="SUPFAM" id="SSF53383">
    <property type="entry name" value="PLP-dependent transferases"/>
    <property type="match status" value="1"/>
</dbReference>
<dbReference type="InterPro" id="IPR050087">
    <property type="entry name" value="AON_synthase_class-II"/>
</dbReference>
<accession>A0A8E0QXW8</accession>
<keyword evidence="4" id="KW-0663">Pyridoxal phosphate</keyword>
<comment type="caution">
    <text evidence="6">The sequence shown here is derived from an EMBL/GenBank/DDBJ whole genome shotgun (WGS) entry which is preliminary data.</text>
</comment>
<organism evidence="6 7">
    <name type="scientific">Aspergillus udagawae</name>
    <dbReference type="NCBI Taxonomy" id="91492"/>
    <lineage>
        <taxon>Eukaryota</taxon>
        <taxon>Fungi</taxon>
        <taxon>Dikarya</taxon>
        <taxon>Ascomycota</taxon>
        <taxon>Pezizomycotina</taxon>
        <taxon>Eurotiomycetes</taxon>
        <taxon>Eurotiomycetidae</taxon>
        <taxon>Eurotiales</taxon>
        <taxon>Aspergillaceae</taxon>
        <taxon>Aspergillus</taxon>
        <taxon>Aspergillus subgen. Fumigati</taxon>
    </lineage>
</organism>
<evidence type="ECO:0000259" key="5">
    <source>
        <dbReference type="Pfam" id="PF00155"/>
    </source>
</evidence>
<dbReference type="InterPro" id="IPR015424">
    <property type="entry name" value="PyrdxlP-dep_Trfase"/>
</dbReference>
<dbReference type="GeneID" id="66994881"/>
<dbReference type="GO" id="GO:0009102">
    <property type="term" value="P:biotin biosynthetic process"/>
    <property type="evidence" value="ECO:0007669"/>
    <property type="project" value="TreeGrafter"/>
</dbReference>
<dbReference type="Proteomes" id="UP000036893">
    <property type="component" value="Unassembled WGS sequence"/>
</dbReference>
<evidence type="ECO:0000256" key="4">
    <source>
        <dbReference type="ARBA" id="ARBA00022898"/>
    </source>
</evidence>
<evidence type="ECO:0000313" key="7">
    <source>
        <dbReference type="Proteomes" id="UP000036893"/>
    </source>
</evidence>
<reference evidence="6" key="2">
    <citation type="submission" date="2021-01" db="EMBL/GenBank/DDBJ databases">
        <title>Pan-genome distribution and transcriptional activeness of fungal secondary metabolism genes in Aspergillus section Fumigati.</title>
        <authorList>
            <person name="Takahashi H."/>
            <person name="Umemura M."/>
            <person name="Ninomiya A."/>
            <person name="Kusuya Y."/>
            <person name="Urayama S."/>
            <person name="Shimizu M."/>
            <person name="Watanabe A."/>
            <person name="Kamei K."/>
            <person name="Yaguchi T."/>
            <person name="Hagiwara D."/>
        </authorList>
    </citation>
    <scope>NUCLEOTIDE SEQUENCE</scope>
    <source>
        <strain evidence="6">IFM 46973</strain>
    </source>
</reference>
<evidence type="ECO:0000256" key="1">
    <source>
        <dbReference type="ARBA" id="ARBA00001933"/>
    </source>
</evidence>
<sequence length="478" mass="53556">MFFKSLLSVPIRRSSFACQNRSNYFTNGGSALKTLSTQPQTRSQATLTRRLQATLENRRQQGRLIEPAAPEKIAQMVDFGSNDTLSLNSSGVLRKAFFEELAKHPKFDVGSRSTRIFEGTTQYLSDVESHIAQFHRAESALFFPSGYEANVAIWSTIPQPGDVVIYDEYIHASIHDGMRQGRAITMMFSHNDCNSLRKRLIEVREKYPALAHGDQTVFIALESFYSMDADLAPVHEILKLTKEILPHGNTVFSIDEAHSNGLVGQNGSGYVCHYGLEKEFAIRLHTCGKGLGSTGAAVLVNPTVRFYLINYSRGMIFSTAPAFPTLAAVKAGYNILASNEGEDRRIRLQNNIRRFHEGLTNHPEWPKFTQAGILRLPNEQTWGDGCFSAPIIPIITSVGQSAGLAEKLQEAGYWVNPVRYPIVPRDKERVRIVVHADNTDEQIDEVVDLIMIWAREYVRDSGTFQKTDDLCENMAFSD</sequence>
<dbReference type="Gene3D" id="3.90.1150.10">
    <property type="entry name" value="Aspartate Aminotransferase, domain 1"/>
    <property type="match status" value="1"/>
</dbReference>
<evidence type="ECO:0000256" key="2">
    <source>
        <dbReference type="ARBA" id="ARBA00010008"/>
    </source>
</evidence>
<proteinExistence type="inferred from homology"/>
<keyword evidence="3" id="KW-0808">Transferase</keyword>
<dbReference type="AlphaFoldDB" id="A0A8E0QXW8"/>
<dbReference type="EMBL" id="BBXM02000005">
    <property type="protein sequence ID" value="GIC90966.1"/>
    <property type="molecule type" value="Genomic_DNA"/>
</dbReference>
<comment type="cofactor">
    <cofactor evidence="1">
        <name>pyridoxal 5'-phosphate</name>
        <dbReference type="ChEBI" id="CHEBI:597326"/>
    </cofactor>
</comment>
<dbReference type="RefSeq" id="XP_043148232.1">
    <property type="nucleotide sequence ID" value="XM_043292297.1"/>
</dbReference>
<dbReference type="PANTHER" id="PTHR13693">
    <property type="entry name" value="CLASS II AMINOTRANSFERASE/8-AMINO-7-OXONONANOATE SYNTHASE"/>
    <property type="match status" value="1"/>
</dbReference>
<comment type="similarity">
    <text evidence="2">Belongs to the class-II pyridoxal-phosphate-dependent aminotransferase family. BioF subfamily.</text>
</comment>
<dbReference type="PANTHER" id="PTHR13693:SF77">
    <property type="entry name" value="8-AMINO-7-OXONONANOATE SYNTHASE"/>
    <property type="match status" value="1"/>
</dbReference>
<feature type="domain" description="Aminotransferase class I/classII large" evidence="5">
    <location>
        <begin position="75"/>
        <end position="449"/>
    </location>
</feature>
<protein>
    <recommendedName>
        <fullName evidence="5">Aminotransferase class I/classII large domain-containing protein</fullName>
    </recommendedName>
</protein>
<dbReference type="InterPro" id="IPR015422">
    <property type="entry name" value="PyrdxlP-dep_Trfase_small"/>
</dbReference>
<dbReference type="GO" id="GO:0030170">
    <property type="term" value="F:pyridoxal phosphate binding"/>
    <property type="evidence" value="ECO:0007669"/>
    <property type="project" value="InterPro"/>
</dbReference>
<evidence type="ECO:0000313" key="6">
    <source>
        <dbReference type="EMBL" id="GIC90966.1"/>
    </source>
</evidence>
<dbReference type="Pfam" id="PF00155">
    <property type="entry name" value="Aminotran_1_2"/>
    <property type="match status" value="1"/>
</dbReference>
<dbReference type="GO" id="GO:0016740">
    <property type="term" value="F:transferase activity"/>
    <property type="evidence" value="ECO:0007669"/>
    <property type="project" value="UniProtKB-KW"/>
</dbReference>
<dbReference type="InterPro" id="IPR015421">
    <property type="entry name" value="PyrdxlP-dep_Trfase_major"/>
</dbReference>
<reference evidence="6" key="1">
    <citation type="journal article" date="2015" name="Genome Announc.">
        <title>Draft Genome Sequence of the Pathogenic Filamentous Fungus Aspergillus udagawae Strain IFM 46973T.</title>
        <authorList>
            <person name="Kusuya Y."/>
            <person name="Takahashi-Nakaguchi A."/>
            <person name="Takahashi H."/>
            <person name="Yaguchi T."/>
        </authorList>
    </citation>
    <scope>NUCLEOTIDE SEQUENCE</scope>
    <source>
        <strain evidence="6">IFM 46973</strain>
    </source>
</reference>
<name>A0A8E0QXW8_9EURO</name>
<dbReference type="Gene3D" id="3.40.640.10">
    <property type="entry name" value="Type I PLP-dependent aspartate aminotransferase-like (Major domain)"/>
    <property type="match status" value="1"/>
</dbReference>
<dbReference type="InterPro" id="IPR004839">
    <property type="entry name" value="Aminotransferase_I/II_large"/>
</dbReference>
<gene>
    <name evidence="6" type="ORF">Aud_007404</name>
</gene>